<dbReference type="Proteomes" id="UP000326384">
    <property type="component" value="Unassembled WGS sequence"/>
</dbReference>
<keyword evidence="2" id="KW-1185">Reference proteome</keyword>
<proteinExistence type="predicted"/>
<name>A0A5N4BRF0_9FLAO</name>
<dbReference type="EMBL" id="VTPV01000004">
    <property type="protein sequence ID" value="KAB1230976.1"/>
    <property type="molecule type" value="Genomic_DNA"/>
</dbReference>
<dbReference type="PANTHER" id="PTHR32305">
    <property type="match status" value="1"/>
</dbReference>
<dbReference type="PANTHER" id="PTHR32305:SF15">
    <property type="entry name" value="PROTEIN RHSA-RELATED"/>
    <property type="match status" value="1"/>
</dbReference>
<reference evidence="1 2" key="1">
    <citation type="journal article" date="2019" name="Stand. Genomic Sci.">
        <title>Draft Whole-Genome Sequence of a Novel Chryseobacterium viscerum Strain Isolated from Fresh Water at Dripping Springs, New Mexico.</title>
        <authorList>
            <person name="Kyndt J.A."/>
            <person name="Moore T.C."/>
        </authorList>
    </citation>
    <scope>NUCLEOTIDE SEQUENCE [LARGE SCALE GENOMIC DNA]</scope>
    <source>
        <strain evidence="1 2">DPS</strain>
    </source>
</reference>
<sequence length="401" mass="44811">MNYISIQYNYLNLPGKITQNSKVTDYTYRADGVKIKKVFGTETTDYLDGFQYTDSVLKFFPTAEGYFNVETGKYVYNYTDHLGNVRISYAKNGAGTEIIEESNYYPFGLKNEGYNILTGNPAYKYNYNGKELQETGMYDYGARMYMPDIGRWGVHDPLSELQFAYSPYSYVYGNPIRFNDPTGMIGEEDPPNKGSTPDNPIDIGEIKLTKNVSDSKLSFMGIQSLSAYHGSQDRLAFGIRNSKAALATEKFEINLAFTMGTFLMGGSNIVASAGWATLDAVVDYQDPEDQETIQAVQIAAIVLQLKHGNVKGLQNLASEAEEVAKKLPVLDATGKVHGDLPKVKDLVNYSKEDLKILLKELKQGVQKRIEVTDQLGRDRAHGQRQGAEHDLIKSIEKYLGK</sequence>
<gene>
    <name evidence="1" type="ORF">F8D52_07845</name>
</gene>
<evidence type="ECO:0000313" key="2">
    <source>
        <dbReference type="Proteomes" id="UP000326384"/>
    </source>
</evidence>
<dbReference type="InterPro" id="IPR050708">
    <property type="entry name" value="T6SS_VgrG/RHS"/>
</dbReference>
<dbReference type="Gene3D" id="2.180.10.10">
    <property type="entry name" value="RHS repeat-associated core"/>
    <property type="match status" value="1"/>
</dbReference>
<comment type="caution">
    <text evidence="1">The sequence shown here is derived from an EMBL/GenBank/DDBJ whole genome shotgun (WGS) entry which is preliminary data.</text>
</comment>
<dbReference type="InterPro" id="IPR022385">
    <property type="entry name" value="Rhs_assc_core"/>
</dbReference>
<evidence type="ECO:0000313" key="1">
    <source>
        <dbReference type="EMBL" id="KAB1230976.1"/>
    </source>
</evidence>
<accession>A0A5N4BRF0</accession>
<dbReference type="NCBIfam" id="TIGR03696">
    <property type="entry name" value="Rhs_assc_core"/>
    <property type="match status" value="1"/>
</dbReference>
<organism evidence="1 2">
    <name type="scientific">Chryseobacterium viscerum</name>
    <dbReference type="NCBI Taxonomy" id="1037377"/>
    <lineage>
        <taxon>Bacteria</taxon>
        <taxon>Pseudomonadati</taxon>
        <taxon>Bacteroidota</taxon>
        <taxon>Flavobacteriia</taxon>
        <taxon>Flavobacteriales</taxon>
        <taxon>Weeksellaceae</taxon>
        <taxon>Chryseobacterium group</taxon>
        <taxon>Chryseobacterium</taxon>
    </lineage>
</organism>
<protein>
    <submittedName>
        <fullName evidence="1">RHS repeat-associated core domain-containing protein</fullName>
    </submittedName>
</protein>